<dbReference type="InterPro" id="IPR029787">
    <property type="entry name" value="Nucleotide_cyclase"/>
</dbReference>
<dbReference type="InterPro" id="IPR052155">
    <property type="entry name" value="Biofilm_reg_signaling"/>
</dbReference>
<protein>
    <submittedName>
        <fullName evidence="8">EAL domain-containing protein</fullName>
    </submittedName>
</protein>
<dbReference type="Pfam" id="PF08448">
    <property type="entry name" value="PAS_4"/>
    <property type="match status" value="1"/>
</dbReference>
<reference evidence="9" key="1">
    <citation type="submission" date="2019-12" db="EMBL/GenBank/DDBJ databases">
        <authorList>
            <person name="Awala S.I."/>
            <person name="Rhee S.K."/>
        </authorList>
    </citation>
    <scope>NUCLEOTIDE SEQUENCE [LARGE SCALE GENOMIC DNA]</scope>
    <source>
        <strain evidence="9">IM1</strain>
    </source>
</reference>
<dbReference type="KEGG" id="metu:GNH96_07425"/>
<dbReference type="InterPro" id="IPR035965">
    <property type="entry name" value="PAS-like_dom_sf"/>
</dbReference>
<dbReference type="EMBL" id="CP046565">
    <property type="protein sequence ID" value="QJD29820.1"/>
    <property type="molecule type" value="Genomic_DNA"/>
</dbReference>
<keyword evidence="3" id="KW-0472">Membrane</keyword>
<keyword evidence="3" id="KW-1133">Transmembrane helix</keyword>
<dbReference type="Pfam" id="PF00990">
    <property type="entry name" value="GGDEF"/>
    <property type="match status" value="1"/>
</dbReference>
<evidence type="ECO:0000256" key="2">
    <source>
        <dbReference type="SAM" id="Coils"/>
    </source>
</evidence>
<comment type="cofactor">
    <cofactor evidence="1">
        <name>Mg(2+)</name>
        <dbReference type="ChEBI" id="CHEBI:18420"/>
    </cofactor>
</comment>
<dbReference type="PANTHER" id="PTHR44757:SF2">
    <property type="entry name" value="BIOFILM ARCHITECTURE MAINTENANCE PROTEIN MBAA"/>
    <property type="match status" value="1"/>
</dbReference>
<dbReference type="SMART" id="SM00091">
    <property type="entry name" value="PAS"/>
    <property type="match status" value="2"/>
</dbReference>
<evidence type="ECO:0000313" key="9">
    <source>
        <dbReference type="Proteomes" id="UP000503004"/>
    </source>
</evidence>
<keyword evidence="9" id="KW-1185">Reference proteome</keyword>
<dbReference type="RefSeq" id="WP_169603102.1">
    <property type="nucleotide sequence ID" value="NZ_CP046565.1"/>
</dbReference>
<accession>A0A858Q7L7</accession>
<feature type="domain" description="EAL" evidence="6">
    <location>
        <begin position="570"/>
        <end position="819"/>
    </location>
</feature>
<keyword evidence="2" id="KW-0175">Coiled coil</keyword>
<dbReference type="NCBIfam" id="TIGR00254">
    <property type="entry name" value="GGDEF"/>
    <property type="match status" value="1"/>
</dbReference>
<dbReference type="PROSITE" id="PS50113">
    <property type="entry name" value="PAC"/>
    <property type="match status" value="2"/>
</dbReference>
<dbReference type="InterPro" id="IPR013656">
    <property type="entry name" value="PAS_4"/>
</dbReference>
<dbReference type="PROSITE" id="PS50887">
    <property type="entry name" value="GGDEF"/>
    <property type="match status" value="1"/>
</dbReference>
<dbReference type="Pfam" id="PF00563">
    <property type="entry name" value="EAL"/>
    <property type="match status" value="1"/>
</dbReference>
<feature type="domain" description="PAS" evidence="4">
    <location>
        <begin position="144"/>
        <end position="215"/>
    </location>
</feature>
<dbReference type="SMART" id="SM00052">
    <property type="entry name" value="EAL"/>
    <property type="match status" value="1"/>
</dbReference>
<dbReference type="InterPro" id="IPR001610">
    <property type="entry name" value="PAC"/>
</dbReference>
<dbReference type="SUPFAM" id="SSF55073">
    <property type="entry name" value="Nucleotide cyclase"/>
    <property type="match status" value="1"/>
</dbReference>
<dbReference type="SMART" id="SM00267">
    <property type="entry name" value="GGDEF"/>
    <property type="match status" value="1"/>
</dbReference>
<keyword evidence="3" id="KW-0812">Transmembrane</keyword>
<dbReference type="Proteomes" id="UP000503004">
    <property type="component" value="Chromosome"/>
</dbReference>
<evidence type="ECO:0000256" key="3">
    <source>
        <dbReference type="SAM" id="Phobius"/>
    </source>
</evidence>
<dbReference type="GO" id="GO:0003824">
    <property type="term" value="F:catalytic activity"/>
    <property type="evidence" value="ECO:0007669"/>
    <property type="project" value="UniProtKB-ARBA"/>
</dbReference>
<feature type="domain" description="PAC" evidence="5">
    <location>
        <begin position="217"/>
        <end position="269"/>
    </location>
</feature>
<evidence type="ECO:0000256" key="1">
    <source>
        <dbReference type="ARBA" id="ARBA00001946"/>
    </source>
</evidence>
<dbReference type="InterPro" id="IPR000160">
    <property type="entry name" value="GGDEF_dom"/>
</dbReference>
<dbReference type="NCBIfam" id="TIGR00229">
    <property type="entry name" value="sensory_box"/>
    <property type="match status" value="2"/>
</dbReference>
<dbReference type="InterPro" id="IPR000700">
    <property type="entry name" value="PAS-assoc_C"/>
</dbReference>
<feature type="domain" description="PAC" evidence="5">
    <location>
        <begin position="339"/>
        <end position="391"/>
    </location>
</feature>
<dbReference type="PROSITE" id="PS50112">
    <property type="entry name" value="PAS"/>
    <property type="match status" value="2"/>
</dbReference>
<dbReference type="CDD" id="cd00130">
    <property type="entry name" value="PAS"/>
    <property type="match status" value="2"/>
</dbReference>
<dbReference type="InterPro" id="IPR035919">
    <property type="entry name" value="EAL_sf"/>
</dbReference>
<dbReference type="CDD" id="cd01949">
    <property type="entry name" value="GGDEF"/>
    <property type="match status" value="1"/>
</dbReference>
<evidence type="ECO:0000259" key="7">
    <source>
        <dbReference type="PROSITE" id="PS50887"/>
    </source>
</evidence>
<organism evidence="8 9">
    <name type="scientific">Methylococcus geothermalis</name>
    <dbReference type="NCBI Taxonomy" id="2681310"/>
    <lineage>
        <taxon>Bacteria</taxon>
        <taxon>Pseudomonadati</taxon>
        <taxon>Pseudomonadota</taxon>
        <taxon>Gammaproteobacteria</taxon>
        <taxon>Methylococcales</taxon>
        <taxon>Methylococcaceae</taxon>
        <taxon>Methylococcus</taxon>
    </lineage>
</organism>
<feature type="transmembrane region" description="Helical" evidence="3">
    <location>
        <begin position="63"/>
        <end position="83"/>
    </location>
</feature>
<dbReference type="FunFam" id="3.30.70.270:FF:000001">
    <property type="entry name" value="Diguanylate cyclase domain protein"/>
    <property type="match status" value="1"/>
</dbReference>
<dbReference type="CDD" id="cd01948">
    <property type="entry name" value="EAL"/>
    <property type="match status" value="1"/>
</dbReference>
<dbReference type="SUPFAM" id="SSF55785">
    <property type="entry name" value="PYP-like sensor domain (PAS domain)"/>
    <property type="match status" value="2"/>
</dbReference>
<dbReference type="Pfam" id="PF13426">
    <property type="entry name" value="PAS_9"/>
    <property type="match status" value="1"/>
</dbReference>
<evidence type="ECO:0000259" key="4">
    <source>
        <dbReference type="PROSITE" id="PS50112"/>
    </source>
</evidence>
<dbReference type="AlphaFoldDB" id="A0A858Q7L7"/>
<dbReference type="Gene3D" id="3.30.70.270">
    <property type="match status" value="1"/>
</dbReference>
<evidence type="ECO:0000313" key="8">
    <source>
        <dbReference type="EMBL" id="QJD29820.1"/>
    </source>
</evidence>
<dbReference type="Gene3D" id="3.20.20.450">
    <property type="entry name" value="EAL domain"/>
    <property type="match status" value="1"/>
</dbReference>
<proteinExistence type="predicted"/>
<dbReference type="InterPro" id="IPR000014">
    <property type="entry name" value="PAS"/>
</dbReference>
<feature type="transmembrane region" description="Helical" evidence="3">
    <location>
        <begin position="27"/>
        <end position="51"/>
    </location>
</feature>
<dbReference type="SUPFAM" id="SSF141868">
    <property type="entry name" value="EAL domain-like"/>
    <property type="match status" value="1"/>
</dbReference>
<feature type="coiled-coil region" evidence="2">
    <location>
        <begin position="127"/>
        <end position="154"/>
    </location>
</feature>
<gene>
    <name evidence="8" type="ORF">GNH96_07425</name>
</gene>
<dbReference type="SMART" id="SM00086">
    <property type="entry name" value="PAC"/>
    <property type="match status" value="2"/>
</dbReference>
<name>A0A858Q7L7_9GAMM</name>
<feature type="domain" description="PAS" evidence="4">
    <location>
        <begin position="263"/>
        <end position="336"/>
    </location>
</feature>
<dbReference type="PANTHER" id="PTHR44757">
    <property type="entry name" value="DIGUANYLATE CYCLASE DGCP"/>
    <property type="match status" value="1"/>
</dbReference>
<dbReference type="Gene3D" id="3.30.450.20">
    <property type="entry name" value="PAS domain"/>
    <property type="match status" value="2"/>
</dbReference>
<dbReference type="InterPro" id="IPR043128">
    <property type="entry name" value="Rev_trsase/Diguanyl_cyclase"/>
</dbReference>
<dbReference type="InterPro" id="IPR058544">
    <property type="entry name" value="ETR1_N"/>
</dbReference>
<evidence type="ECO:0000259" key="6">
    <source>
        <dbReference type="PROSITE" id="PS50883"/>
    </source>
</evidence>
<dbReference type="PROSITE" id="PS50883">
    <property type="entry name" value="EAL"/>
    <property type="match status" value="1"/>
</dbReference>
<sequence length="819" mass="91257">MAPITVLKASLDYLPHGYCYAWIPELLWLHVISDLVIAAAYYSISIALFYFAKRRRDVVFRGVFLLFGLFILACACTHLMGAWTVWHPDYWTDGAIKAITAVLSIATAVLVWPLIPQALQIPSPKQLLELNQYLANEVAERKQAEERLRTLIDAEPECVKTVGADGTLIDMNRAGLRMIEAGSIEEVRGKPISAFVDPNDRERFEAFSRRVLAGESGKLEFQVIGLRGGRRWLETHAVPFYGPPGRAEALLAVTRDMTDRKQAEEAVRLAATAFETSEAIMITDAEGIVQRVNSGYTAITGYAPEEIIGTPSEFLRFGANEGEATSAQISESLNGTGCWKGEVTARRKNGDTYPAWLSIKAVRNEERVLTHYVATFVDISERKRAQQEIEQLAYFDSLTGLPNRRLFLERLNQAVGESRIDGSRCALLFVDLDRFKHLNDACGHTVGDQLLRKVAERLTEGIGQRDMVARLGGDEFVILLDGLDADIEPASRHTMEVAENLRLMLQRPFLLSSGQHYVTASIGTAVFPFDTGSADDLLKAADMAMYQAKAAGRNTVRAYASTMQAAAETRLTLERDMHAALERGEFQIYLQPQVDGEGKTVGAEALLRWQHPTEGLLLPDKFIPLAEDTGLILPIGEWVFEQTCKESVRLSQAGHKLRLSANISPRRFQQPDFLERVLRILNRTGADPHSLIFEITEGLLVSDIDDAIAKMSALEQIGIRFSVDDFGTGYSSLAYLKRLPLSELKIAQTFVDDLPNDPNDVMLVETILSMAYHLNLETIAEGVETREQLAFLKERGCQRFQGYYFSPPLPAAEFFEKLA</sequence>
<evidence type="ECO:0000259" key="5">
    <source>
        <dbReference type="PROSITE" id="PS50113"/>
    </source>
</evidence>
<dbReference type="InterPro" id="IPR001633">
    <property type="entry name" value="EAL_dom"/>
</dbReference>
<feature type="domain" description="GGDEF" evidence="7">
    <location>
        <begin position="423"/>
        <end position="561"/>
    </location>
</feature>
<dbReference type="Pfam" id="PF25487">
    <property type="entry name" value="ETR1_N"/>
    <property type="match status" value="1"/>
</dbReference>